<dbReference type="Proteomes" id="UP001165367">
    <property type="component" value="Unassembled WGS sequence"/>
</dbReference>
<proteinExistence type="predicted"/>
<reference evidence="2" key="1">
    <citation type="submission" date="2022-01" db="EMBL/GenBank/DDBJ databases">
        <authorList>
            <person name="Jo J.-H."/>
            <person name="Im W.-T."/>
        </authorList>
    </citation>
    <scope>NUCLEOTIDE SEQUENCE</scope>
    <source>
        <strain evidence="2">NA20</strain>
    </source>
</reference>
<evidence type="ECO:0000313" key="2">
    <source>
        <dbReference type="EMBL" id="MCG2618120.1"/>
    </source>
</evidence>
<dbReference type="Gene3D" id="2.40.50.1020">
    <property type="entry name" value="LytTr DNA-binding domain"/>
    <property type="match status" value="1"/>
</dbReference>
<dbReference type="Pfam" id="PF04397">
    <property type="entry name" value="LytTR"/>
    <property type="match status" value="1"/>
</dbReference>
<keyword evidence="3" id="KW-1185">Reference proteome</keyword>
<name>A0ABS9L0P1_9BACT</name>
<dbReference type="EMBL" id="JAKLTR010000034">
    <property type="protein sequence ID" value="MCG2618120.1"/>
    <property type="molecule type" value="Genomic_DNA"/>
</dbReference>
<evidence type="ECO:0000259" key="1">
    <source>
        <dbReference type="Pfam" id="PF04397"/>
    </source>
</evidence>
<sequence>MQNFFFIVSNGKFLRVDLEKVVCVVGIGDRVQVHTADDIYTPQVKMERIREKLRKERFIWVGESMAVAKEMCQ</sequence>
<gene>
    <name evidence="2" type="ORF">LZZ85_27705</name>
</gene>
<dbReference type="RefSeq" id="WP_237877295.1">
    <property type="nucleotide sequence ID" value="NZ_JAKLTR010000034.1"/>
</dbReference>
<dbReference type="InterPro" id="IPR007492">
    <property type="entry name" value="LytTR_DNA-bd_dom"/>
</dbReference>
<comment type="caution">
    <text evidence="2">The sequence shown here is derived from an EMBL/GenBank/DDBJ whole genome shotgun (WGS) entry which is preliminary data.</text>
</comment>
<accession>A0ABS9L0P1</accession>
<organism evidence="2 3">
    <name type="scientific">Terrimonas ginsenosidimutans</name>
    <dbReference type="NCBI Taxonomy" id="2908004"/>
    <lineage>
        <taxon>Bacteria</taxon>
        <taxon>Pseudomonadati</taxon>
        <taxon>Bacteroidota</taxon>
        <taxon>Chitinophagia</taxon>
        <taxon>Chitinophagales</taxon>
        <taxon>Chitinophagaceae</taxon>
        <taxon>Terrimonas</taxon>
    </lineage>
</organism>
<feature type="domain" description="HTH LytTR-type" evidence="1">
    <location>
        <begin position="12"/>
        <end position="70"/>
    </location>
</feature>
<protein>
    <recommendedName>
        <fullName evidence="1">HTH LytTR-type domain-containing protein</fullName>
    </recommendedName>
</protein>
<evidence type="ECO:0000313" key="3">
    <source>
        <dbReference type="Proteomes" id="UP001165367"/>
    </source>
</evidence>